<evidence type="ECO:0000313" key="2">
    <source>
        <dbReference type="Proteomes" id="UP000177434"/>
    </source>
</evidence>
<evidence type="ECO:0000313" key="1">
    <source>
        <dbReference type="EMBL" id="OGC45304.1"/>
    </source>
</evidence>
<organism evidence="1 2">
    <name type="scientific">candidate division WS6 bacterium RIFOXYB1_FULL_33_14</name>
    <dbReference type="NCBI Taxonomy" id="1817896"/>
    <lineage>
        <taxon>Bacteria</taxon>
        <taxon>Candidatus Dojkabacteria</taxon>
    </lineage>
</organism>
<proteinExistence type="predicted"/>
<dbReference type="Proteomes" id="UP000177434">
    <property type="component" value="Unassembled WGS sequence"/>
</dbReference>
<dbReference type="AlphaFoldDB" id="A0A1F4UK24"/>
<dbReference type="EMBL" id="MEUN01000014">
    <property type="protein sequence ID" value="OGC45304.1"/>
    <property type="molecule type" value="Genomic_DNA"/>
</dbReference>
<reference evidence="1 2" key="1">
    <citation type="journal article" date="2016" name="Nat. Commun.">
        <title>Thousands of microbial genomes shed light on interconnected biogeochemical processes in an aquifer system.</title>
        <authorList>
            <person name="Anantharaman K."/>
            <person name="Brown C.T."/>
            <person name="Hug L.A."/>
            <person name="Sharon I."/>
            <person name="Castelle C.J."/>
            <person name="Probst A.J."/>
            <person name="Thomas B.C."/>
            <person name="Singh A."/>
            <person name="Wilkins M.J."/>
            <person name="Karaoz U."/>
            <person name="Brodie E.L."/>
            <person name="Williams K.H."/>
            <person name="Hubbard S.S."/>
            <person name="Banfield J.F."/>
        </authorList>
    </citation>
    <scope>NUCLEOTIDE SEQUENCE [LARGE SCALE GENOMIC DNA]</scope>
</reference>
<gene>
    <name evidence="1" type="ORF">A2400_01040</name>
</gene>
<name>A0A1F4UK24_9BACT</name>
<comment type="caution">
    <text evidence="1">The sequence shown here is derived from an EMBL/GenBank/DDBJ whole genome shotgun (WGS) entry which is preliminary data.</text>
</comment>
<sequence length="108" mass="12695">MSEKELTKEKEVFFTFDTKESVYEIVIPNEDENLYGSILHKQESEKEILSIEDWVTRFVKQLGFKEEVRTEDVLITRDKEDESVLFNGPFGSLKISRACNLTYNRIPI</sequence>
<accession>A0A1F4UK24</accession>
<protein>
    <submittedName>
        <fullName evidence="1">Uncharacterized protein</fullName>
    </submittedName>
</protein>